<dbReference type="EMBL" id="JRTT01000059">
    <property type="protein sequence ID" value="KHD74050.1"/>
    <property type="molecule type" value="Genomic_DNA"/>
</dbReference>
<proteinExistence type="predicted"/>
<dbReference type="AlphaFoldDB" id="A0A0A6UDC2"/>
<reference evidence="1 2" key="1">
    <citation type="submission" date="2014-10" db="EMBL/GenBank/DDBJ databases">
        <title>Draft genome sequence of Actinoplanes utahensis NRRL 12052.</title>
        <authorList>
            <person name="Velasco-Bucheli B."/>
            <person name="del Cerro C."/>
            <person name="Hormigo D."/>
            <person name="Garcia J.L."/>
            <person name="Acebal C."/>
            <person name="Arroyo M."/>
            <person name="de la Mata I."/>
        </authorList>
    </citation>
    <scope>NUCLEOTIDE SEQUENCE [LARGE SCALE GENOMIC DNA]</scope>
    <source>
        <strain evidence="1 2">NRRL 12052</strain>
    </source>
</reference>
<evidence type="ECO:0000313" key="2">
    <source>
        <dbReference type="Proteomes" id="UP000054537"/>
    </source>
</evidence>
<evidence type="ECO:0000313" key="1">
    <source>
        <dbReference type="EMBL" id="KHD74050.1"/>
    </source>
</evidence>
<protein>
    <submittedName>
        <fullName evidence="1">Peptidase S1 and S6, chymotrypsin/Hap</fullName>
    </submittedName>
</protein>
<comment type="caution">
    <text evidence="1">The sequence shown here is derived from an EMBL/GenBank/DDBJ whole genome shotgun (WGS) entry which is preliminary data.</text>
</comment>
<gene>
    <name evidence="1" type="ORF">MB27_31015</name>
</gene>
<organism evidence="1 2">
    <name type="scientific">Actinoplanes utahensis</name>
    <dbReference type="NCBI Taxonomy" id="1869"/>
    <lineage>
        <taxon>Bacteria</taxon>
        <taxon>Bacillati</taxon>
        <taxon>Actinomycetota</taxon>
        <taxon>Actinomycetes</taxon>
        <taxon>Micromonosporales</taxon>
        <taxon>Micromonosporaceae</taxon>
        <taxon>Actinoplanes</taxon>
    </lineage>
</organism>
<accession>A0A0A6UDC2</accession>
<sequence length="98" mass="10101">GSGVWTRTRTAAGVWNNNAVHMDSNPAVNAISAAGLPNGTLQIDVTVDGSGVWHRSRNTAGTWDSNAVKIDGNGSVFSTYTVGLNDNTIGVGTNVDLS</sequence>
<name>A0A0A6UDC2_ACTUT</name>
<keyword evidence="2" id="KW-1185">Reference proteome</keyword>
<dbReference type="Proteomes" id="UP000054537">
    <property type="component" value="Unassembled WGS sequence"/>
</dbReference>
<feature type="non-terminal residue" evidence="1">
    <location>
        <position position="1"/>
    </location>
</feature>